<feature type="compositionally biased region" description="Basic and acidic residues" evidence="2">
    <location>
        <begin position="128"/>
        <end position="145"/>
    </location>
</feature>
<organism evidence="3 4">
    <name type="scientific">Xenopus laevis</name>
    <name type="common">African clawed frog</name>
    <dbReference type="NCBI Taxonomy" id="8355"/>
    <lineage>
        <taxon>Eukaryota</taxon>
        <taxon>Metazoa</taxon>
        <taxon>Chordata</taxon>
        <taxon>Craniata</taxon>
        <taxon>Vertebrata</taxon>
        <taxon>Euteleostomi</taxon>
        <taxon>Amphibia</taxon>
        <taxon>Batrachia</taxon>
        <taxon>Anura</taxon>
        <taxon>Pipoidea</taxon>
        <taxon>Pipidae</taxon>
        <taxon>Xenopodinae</taxon>
        <taxon>Xenopus</taxon>
        <taxon>Xenopus</taxon>
    </lineage>
</organism>
<dbReference type="Pfam" id="PF15372">
    <property type="entry name" value="DUF4600"/>
    <property type="match status" value="1"/>
</dbReference>
<dbReference type="GeneID" id="733378"/>
<keyword evidence="1" id="KW-0175">Coiled coil</keyword>
<evidence type="ECO:0000256" key="1">
    <source>
        <dbReference type="SAM" id="Coils"/>
    </source>
</evidence>
<dbReference type="Proteomes" id="UP000186698">
    <property type="component" value="Chromosome 2S"/>
</dbReference>
<dbReference type="AlphaFoldDB" id="A0A8J1MGC4"/>
<dbReference type="InterPro" id="IPR028022">
    <property type="entry name" value="DUF4600"/>
</dbReference>
<dbReference type="CTD" id="733378"/>
<proteinExistence type="predicted"/>
<reference evidence="4" key="2">
    <citation type="submission" date="2025-08" db="UniProtKB">
        <authorList>
            <consortium name="RefSeq"/>
        </authorList>
    </citation>
    <scope>IDENTIFICATION</scope>
    <source>
        <strain evidence="4">J_2021</strain>
        <tissue evidence="4">Erythrocytes</tissue>
    </source>
</reference>
<name>A0A8J1MGC4_XENLA</name>
<feature type="region of interest" description="Disordered" evidence="2">
    <location>
        <begin position="123"/>
        <end position="177"/>
    </location>
</feature>
<keyword evidence="3" id="KW-1185">Reference proteome</keyword>
<sequence>MENVGDGSAAAPVDSYRLTEEIQLEKNKKEMLQMSTFELKNTIAELEQRLNSVEDEDRLSSIRSLDQMPVGALNQFVKHLDDEKILLENQLKNFELRIEQEAKAYYKVNNERRMYISEIAQTSVTQEAAKKQQSDPAHATREKPAFKAKYNGPAKRRTMTKRRGEMTKGSHPSNMKH</sequence>
<dbReference type="RefSeq" id="XP_041440431.1">
    <property type="nucleotide sequence ID" value="XM_041584497.1"/>
</dbReference>
<evidence type="ECO:0000313" key="3">
    <source>
        <dbReference type="Proteomes" id="UP000186698"/>
    </source>
</evidence>
<dbReference type="PANTHER" id="PTHR28671:SF3">
    <property type="entry name" value="COILED-COIL DOMAIN-CONTAINING PROTEIN 169"/>
    <property type="match status" value="1"/>
</dbReference>
<feature type="coiled-coil region" evidence="1">
    <location>
        <begin position="36"/>
        <end position="104"/>
    </location>
</feature>
<evidence type="ECO:0000256" key="2">
    <source>
        <dbReference type="SAM" id="MobiDB-lite"/>
    </source>
</evidence>
<dbReference type="PANTHER" id="PTHR28671">
    <property type="entry name" value="COILED-COIL DOMAIN-CONTAINING PROTEIN 169"/>
    <property type="match status" value="1"/>
</dbReference>
<accession>A0A8J1MGC4</accession>
<reference evidence="3" key="1">
    <citation type="submission" date="2024-06" db="UniProtKB">
        <authorList>
            <consortium name="RefSeq"/>
        </authorList>
    </citation>
    <scope>NUCLEOTIDE SEQUENCE [LARGE SCALE GENOMIC DNA]</scope>
    <source>
        <strain evidence="3">J_2021</strain>
    </source>
</reference>
<evidence type="ECO:0000313" key="4">
    <source>
        <dbReference type="RefSeq" id="XP_041440431.1"/>
    </source>
</evidence>
<gene>
    <name evidence="4" type="primary">ccdc169.S</name>
</gene>
<protein>
    <submittedName>
        <fullName evidence="4">Coiled-coil domain-containing protein 169 isoform X2</fullName>
    </submittedName>
</protein>